<keyword evidence="2 7" id="KW-0472">Membrane</keyword>
<feature type="region of interest" description="Disordered" evidence="6">
    <location>
        <begin position="662"/>
        <end position="681"/>
    </location>
</feature>
<evidence type="ECO:0000313" key="9">
    <source>
        <dbReference type="EnsemblMetazoa" id="XP_029345726.1"/>
    </source>
</evidence>
<feature type="compositionally biased region" description="Polar residues" evidence="6">
    <location>
        <begin position="697"/>
        <end position="709"/>
    </location>
</feature>
<dbReference type="InterPro" id="IPR003598">
    <property type="entry name" value="Ig_sub2"/>
</dbReference>
<keyword evidence="5" id="KW-0393">Immunoglobulin domain</keyword>
<comment type="subcellular location">
    <subcellularLocation>
        <location evidence="1">Membrane</location>
        <topology evidence="1">Single-pass type I membrane protein</topology>
    </subcellularLocation>
</comment>
<feature type="compositionally biased region" description="Polar residues" evidence="6">
    <location>
        <begin position="1862"/>
        <end position="1874"/>
    </location>
</feature>
<feature type="compositionally biased region" description="Polar residues" evidence="6">
    <location>
        <begin position="465"/>
        <end position="477"/>
    </location>
</feature>
<dbReference type="InterPro" id="IPR036179">
    <property type="entry name" value="Ig-like_dom_sf"/>
</dbReference>
<dbReference type="InterPro" id="IPR003599">
    <property type="entry name" value="Ig_sub"/>
</dbReference>
<evidence type="ECO:0000256" key="3">
    <source>
        <dbReference type="ARBA" id="ARBA00023157"/>
    </source>
</evidence>
<dbReference type="InterPro" id="IPR051275">
    <property type="entry name" value="Cell_adhesion_signaling"/>
</dbReference>
<dbReference type="Pfam" id="PF13895">
    <property type="entry name" value="Ig_2"/>
    <property type="match status" value="1"/>
</dbReference>
<accession>A0A8R2JT81</accession>
<feature type="region of interest" description="Disordered" evidence="6">
    <location>
        <begin position="1"/>
        <end position="36"/>
    </location>
</feature>
<feature type="compositionally biased region" description="Polar residues" evidence="6">
    <location>
        <begin position="443"/>
        <end position="457"/>
    </location>
</feature>
<dbReference type="GO" id="GO:0005886">
    <property type="term" value="C:plasma membrane"/>
    <property type="evidence" value="ECO:0007669"/>
    <property type="project" value="TreeGrafter"/>
</dbReference>
<dbReference type="EnsemblMetazoa" id="XM_029489866.1">
    <property type="protein sequence ID" value="XP_029345726.1"/>
    <property type="gene ID" value="LOC100161772"/>
</dbReference>
<dbReference type="InterPro" id="IPR007110">
    <property type="entry name" value="Ig-like_dom"/>
</dbReference>
<feature type="transmembrane region" description="Helical" evidence="7">
    <location>
        <begin position="1527"/>
        <end position="1555"/>
    </location>
</feature>
<dbReference type="RefSeq" id="XP_029345726.1">
    <property type="nucleotide sequence ID" value="XM_029489866.1"/>
</dbReference>
<feature type="domain" description="Ig-like" evidence="8">
    <location>
        <begin position="602"/>
        <end position="772"/>
    </location>
</feature>
<feature type="compositionally biased region" description="Acidic residues" evidence="6">
    <location>
        <begin position="880"/>
        <end position="890"/>
    </location>
</feature>
<evidence type="ECO:0000256" key="4">
    <source>
        <dbReference type="ARBA" id="ARBA00023180"/>
    </source>
</evidence>
<feature type="domain" description="Ig-like" evidence="8">
    <location>
        <begin position="1093"/>
        <end position="1210"/>
    </location>
</feature>
<feature type="region of interest" description="Disordered" evidence="6">
    <location>
        <begin position="880"/>
        <end position="909"/>
    </location>
</feature>
<feature type="region of interest" description="Disordered" evidence="6">
    <location>
        <begin position="1685"/>
        <end position="1807"/>
    </location>
</feature>
<dbReference type="SMART" id="SM00408">
    <property type="entry name" value="IGc2"/>
    <property type="match status" value="5"/>
</dbReference>
<keyword evidence="7" id="KW-0812">Transmembrane</keyword>
<dbReference type="SUPFAM" id="SSF48726">
    <property type="entry name" value="Immunoglobulin"/>
    <property type="match status" value="7"/>
</dbReference>
<dbReference type="InterPro" id="IPR013783">
    <property type="entry name" value="Ig-like_fold"/>
</dbReference>
<evidence type="ECO:0000256" key="2">
    <source>
        <dbReference type="ARBA" id="ARBA00023136"/>
    </source>
</evidence>
<organism evidence="9 10">
    <name type="scientific">Acyrthosiphon pisum</name>
    <name type="common">Pea aphid</name>
    <dbReference type="NCBI Taxonomy" id="7029"/>
    <lineage>
        <taxon>Eukaryota</taxon>
        <taxon>Metazoa</taxon>
        <taxon>Ecdysozoa</taxon>
        <taxon>Arthropoda</taxon>
        <taxon>Hexapoda</taxon>
        <taxon>Insecta</taxon>
        <taxon>Pterygota</taxon>
        <taxon>Neoptera</taxon>
        <taxon>Paraneoptera</taxon>
        <taxon>Hemiptera</taxon>
        <taxon>Sternorrhyncha</taxon>
        <taxon>Aphidomorpha</taxon>
        <taxon>Aphidoidea</taxon>
        <taxon>Aphididae</taxon>
        <taxon>Macrosiphini</taxon>
        <taxon>Acyrthosiphon</taxon>
    </lineage>
</organism>
<dbReference type="OrthoDB" id="6106100at2759"/>
<evidence type="ECO:0000313" key="10">
    <source>
        <dbReference type="Proteomes" id="UP000007819"/>
    </source>
</evidence>
<feature type="domain" description="Ig-like" evidence="8">
    <location>
        <begin position="1218"/>
        <end position="1339"/>
    </location>
</feature>
<dbReference type="PANTHER" id="PTHR11640:SF31">
    <property type="entry name" value="IRREGULAR CHIASM C-ROUGHEST PROTEIN-RELATED"/>
    <property type="match status" value="1"/>
</dbReference>
<protein>
    <recommendedName>
        <fullName evidence="8">Ig-like domain-containing protein</fullName>
    </recommendedName>
</protein>
<keyword evidence="4" id="KW-0325">Glycoprotein</keyword>
<proteinExistence type="predicted"/>
<feature type="domain" description="Ig-like" evidence="8">
    <location>
        <begin position="976"/>
        <end position="1086"/>
    </location>
</feature>
<dbReference type="PROSITE" id="PS50835">
    <property type="entry name" value="IG_LIKE"/>
    <property type="match status" value="7"/>
</dbReference>
<dbReference type="GO" id="GO:0005911">
    <property type="term" value="C:cell-cell junction"/>
    <property type="evidence" value="ECO:0007669"/>
    <property type="project" value="TreeGrafter"/>
</dbReference>
<dbReference type="GO" id="GO:0050839">
    <property type="term" value="F:cell adhesion molecule binding"/>
    <property type="evidence" value="ECO:0007669"/>
    <property type="project" value="TreeGrafter"/>
</dbReference>
<keyword evidence="10" id="KW-1185">Reference proteome</keyword>
<dbReference type="Gene3D" id="2.60.40.10">
    <property type="entry name" value="Immunoglobulins"/>
    <property type="match status" value="7"/>
</dbReference>
<feature type="domain" description="Ig-like" evidence="8">
    <location>
        <begin position="237"/>
        <end position="352"/>
    </location>
</feature>
<reference evidence="9" key="2">
    <citation type="submission" date="2022-06" db="UniProtKB">
        <authorList>
            <consortium name="EnsemblMetazoa"/>
        </authorList>
    </citation>
    <scope>IDENTIFICATION</scope>
</reference>
<feature type="compositionally biased region" description="Basic and acidic residues" evidence="6">
    <location>
        <begin position="1717"/>
        <end position="1728"/>
    </location>
</feature>
<feature type="compositionally biased region" description="Basic residues" evidence="6">
    <location>
        <begin position="1773"/>
        <end position="1790"/>
    </location>
</feature>
<feature type="compositionally biased region" description="Low complexity" evidence="6">
    <location>
        <begin position="686"/>
        <end position="696"/>
    </location>
</feature>
<keyword evidence="3" id="KW-1015">Disulfide bond</keyword>
<reference evidence="10" key="1">
    <citation type="submission" date="2010-06" db="EMBL/GenBank/DDBJ databases">
        <authorList>
            <person name="Jiang H."/>
            <person name="Abraham K."/>
            <person name="Ali S."/>
            <person name="Alsbrooks S.L."/>
            <person name="Anim B.N."/>
            <person name="Anosike U.S."/>
            <person name="Attaway T."/>
            <person name="Bandaranaike D.P."/>
            <person name="Battles P.K."/>
            <person name="Bell S.N."/>
            <person name="Bell A.V."/>
            <person name="Beltran B."/>
            <person name="Bickham C."/>
            <person name="Bustamante Y."/>
            <person name="Caleb T."/>
            <person name="Canada A."/>
            <person name="Cardenas V."/>
            <person name="Carter K."/>
            <person name="Chacko J."/>
            <person name="Chandrabose M.N."/>
            <person name="Chavez D."/>
            <person name="Chavez A."/>
            <person name="Chen L."/>
            <person name="Chu H.-S."/>
            <person name="Claassen K.J."/>
            <person name="Cockrell R."/>
            <person name="Collins M."/>
            <person name="Cooper J.A."/>
            <person name="Cree A."/>
            <person name="Curry S.M."/>
            <person name="Da Y."/>
            <person name="Dao M.D."/>
            <person name="Das B."/>
            <person name="Davila M.-L."/>
            <person name="Davy-Carroll L."/>
            <person name="Denson S."/>
            <person name="Dinh H."/>
            <person name="Ebong V.E."/>
            <person name="Edwards J.R."/>
            <person name="Egan A."/>
            <person name="El-Daye J."/>
            <person name="Escobedo L."/>
            <person name="Fernandez S."/>
            <person name="Fernando P.R."/>
            <person name="Flagg N."/>
            <person name="Forbes L.D."/>
            <person name="Fowler R.G."/>
            <person name="Fu Q."/>
            <person name="Gabisi R.A."/>
            <person name="Ganer J."/>
            <person name="Garbino Pronczuk A."/>
            <person name="Garcia R.M."/>
            <person name="Garner T."/>
            <person name="Garrett T.E."/>
            <person name="Gonzalez D.A."/>
            <person name="Hamid H."/>
            <person name="Hawkins E.S."/>
            <person name="Hirani K."/>
            <person name="Hogues M.E."/>
            <person name="Hollins B."/>
            <person name="Hsiao C.-H."/>
            <person name="Jabil R."/>
            <person name="James M.L."/>
            <person name="Jhangiani S.N."/>
            <person name="Johnson B."/>
            <person name="Johnson Q."/>
            <person name="Joshi V."/>
            <person name="Kalu J.B."/>
            <person name="Kam C."/>
            <person name="Kashfia A."/>
            <person name="Keebler J."/>
            <person name="Kisamo H."/>
            <person name="Kovar C.L."/>
            <person name="Lago L.A."/>
            <person name="Lai C.-Y."/>
            <person name="Laidlaw J."/>
            <person name="Lara F."/>
            <person name="Le T.-K."/>
            <person name="Lee S.L."/>
            <person name="Legall F.H."/>
            <person name="Lemon S.J."/>
            <person name="Lewis L.R."/>
            <person name="Li B."/>
            <person name="Liu Y."/>
            <person name="Liu Y.-S."/>
            <person name="Lopez J."/>
            <person name="Lozado R.J."/>
            <person name="Lu J."/>
            <person name="Madu R.C."/>
            <person name="Maheshwari M."/>
            <person name="Maheshwari R."/>
            <person name="Malloy K."/>
            <person name="Martinez E."/>
            <person name="Mathew T."/>
            <person name="Mercado I.C."/>
            <person name="Mercado C."/>
            <person name="Meyer B."/>
            <person name="Montgomery K."/>
            <person name="Morgan M.B."/>
            <person name="Munidasa M."/>
            <person name="Nazareth L.V."/>
            <person name="Nelson J."/>
            <person name="Ng B.M."/>
            <person name="Nguyen N.B."/>
            <person name="Nguyen P.Q."/>
            <person name="Nguyen T."/>
            <person name="Obregon M."/>
            <person name="Okwuonu G.O."/>
            <person name="Onwere C.G."/>
            <person name="Orozco G."/>
            <person name="Parra A."/>
            <person name="Patel S."/>
            <person name="Patil S."/>
            <person name="Perez A."/>
            <person name="Perez Y."/>
            <person name="Pham C."/>
            <person name="Primus E.L."/>
            <person name="Pu L.-L."/>
            <person name="Puazo M."/>
            <person name="Qin X."/>
            <person name="Quiroz J.B."/>
            <person name="Reese J."/>
            <person name="Richards S."/>
            <person name="Rives C.M."/>
            <person name="Robberts R."/>
            <person name="Ruiz S.J."/>
            <person name="Ruiz M.J."/>
            <person name="Santibanez J."/>
            <person name="Schneider B.W."/>
            <person name="Sisson I."/>
            <person name="Smith M."/>
            <person name="Sodergren E."/>
            <person name="Song X.-Z."/>
            <person name="Song B.B."/>
            <person name="Summersgill H."/>
            <person name="Thelus R."/>
            <person name="Thornton R.D."/>
            <person name="Trejos Z.Y."/>
            <person name="Usmani K."/>
            <person name="Vattathil S."/>
            <person name="Villasana D."/>
            <person name="Walker D.L."/>
            <person name="Wang S."/>
            <person name="Wang K."/>
            <person name="White C.S."/>
            <person name="Williams A.C."/>
            <person name="Williamson J."/>
            <person name="Wilson K."/>
            <person name="Woghiren I.O."/>
            <person name="Woodworth J.R."/>
            <person name="Worley K.C."/>
            <person name="Wright R.A."/>
            <person name="Wu W."/>
            <person name="Young L."/>
            <person name="Zhang L."/>
            <person name="Zhang J."/>
            <person name="Zhu Y."/>
            <person name="Muzny D.M."/>
            <person name="Weinstock G."/>
            <person name="Gibbs R.A."/>
        </authorList>
    </citation>
    <scope>NUCLEOTIDE SEQUENCE [LARGE SCALE GENOMIC DNA]</scope>
    <source>
        <strain evidence="10">LSR1</strain>
    </source>
</reference>
<feature type="compositionally biased region" description="Low complexity" evidence="6">
    <location>
        <begin position="1967"/>
        <end position="1980"/>
    </location>
</feature>
<feature type="compositionally biased region" description="Low complexity" evidence="6">
    <location>
        <begin position="1839"/>
        <end position="1853"/>
    </location>
</feature>
<evidence type="ECO:0000256" key="5">
    <source>
        <dbReference type="ARBA" id="ARBA00023319"/>
    </source>
</evidence>
<feature type="region of interest" description="Disordered" evidence="6">
    <location>
        <begin position="435"/>
        <end position="478"/>
    </location>
</feature>
<evidence type="ECO:0000256" key="6">
    <source>
        <dbReference type="SAM" id="MobiDB-lite"/>
    </source>
</evidence>
<feature type="domain" description="Ig-like" evidence="8">
    <location>
        <begin position="87"/>
        <end position="207"/>
    </location>
</feature>
<dbReference type="Proteomes" id="UP000007819">
    <property type="component" value="Chromosome X"/>
</dbReference>
<feature type="region of interest" description="Disordered" evidence="6">
    <location>
        <begin position="1839"/>
        <end position="2001"/>
    </location>
</feature>
<feature type="compositionally biased region" description="Basic residues" evidence="6">
    <location>
        <begin position="1876"/>
        <end position="1888"/>
    </location>
</feature>
<name>A0A8R2JT81_ACYPI</name>
<sequence length="2001" mass="219183">MIWSMKSSDSGGEGGEEDSGGGGESTKAVKWRRHGRQVSTTSASTTLGCRWMVQTMFVFFLITGTAAVLSNSTFKGEQQSDINARIGQSAFLPCELEPNNVTTGFEMTTQCGTVHSVKWYRGASRIFLYSGGPRTTQPHREGYTDRYDRSYWSTEPNSTLGFLVMDNITALDEGVYKCEITYTKVHEGCNIVQFINLTTYTDPESISVGTYAEIGDVSAHNYIDPSSDFYDDKNSDPKFGIMKKLTSGAIVGPVDEGNKIRLVCRAGRARPIPQVTWWQHSRGPIYDTDLVDYQYRKVDSDMSDDVFSYSGLWVAQSILTVIGKRGANGRYECRVKTATDSSPILTSNVEVTVNVSPYSVEMSTSSSGAPVTKVSKVDDRYKPQNSEHDRNSGAVVYAETTEGQPLVIRCAARGARPQANVTWYYYYKDQENDDDNDYGSGIKNEQNVRAPPVQSSKHGAPVMLGNSQQNGGSTARSPSDYLISEQRRMEGGAEIIGPVEIAQHTEYQADGTRDTHSQLSMSQLHRQQDGSILRCDAFNNVGSSPNQPLTVNMTIRVKYIPTAWVVPITDGENSGAIVEDEIKNEIGQQRKGGVDGSNNANPIVTDASKDTYDGLHYQSILYTVVVNETKELRLNCAYHANPDKLRTPVKWYRDGIELQLIDEEEPSSSNHGSSASSYAAVTPATGTGTLSGSSSGANTRFNTNTNPMGNSAKYARVKGLANGNGGIHGDGNGEDATVLVVRRLTRYDSGRYECRVRNSVGAANSTNFANVRVQYTPKVKLHVILDDSLDENQTSTTASSNINNNMVGSNPVVLESEHRNVTLRCAVQLEQDQQNIEDTNSDPSLNLTSVHWYWNGVQMQLPNCTRSPDSSDIFVDEDDGDNEFDTENNENENNAMNFNYDTSEPQREGEYDTYAVDNDTRRRNKKQRKVVCTDRELILVNVTKNIHGNYSCRAKNAAGLLTPMSDQTPLIVYFAPGPVTLEFSPRRVIKGRNVTLRCNAQFLGRPQHPTRYSWFRDGHPFYHQNQGLINPNINSGTGINLGTNGNTGGGNFNPDWFVDHVSLETRANFTCSAYNEGGVTYSEPVYIEVFAPPNYITGPPQYLGVAYNATHVNASCTVECYPHCSVNWLRRGVLIDPMNNPNDKERYSILTEYLPAERLKNDFEAVRSTLIWRMDNWPGGRGLDPITDSTEYSCRSSGNEVGPPVSESIMNFSVEYPPGNMTVSKTVVHVSEGNIPEKVFCHAEGRPQPTFEWRYIASTNNWNVPGNSSQSTQLSSQQRLLSIANAGNSGVGGGSGSGGSQINNQQLVLNSAVGRQQAGYYACVARNTHGNGTAYTYLDVMYKPSCQLRMITVDQFKQESSASLTDQSSELEEFLSSSSGEKRILVCTATANPGQVQYTWTIRNSGRQNDTTTSLTSDSPATERIITVSIGSSGNSGSNEVDNIGSYNRSILILQDRLEVTNNEDDDEGRGSDNIPNNGASEGVRTYVCTVYNTVGSDQCSIQVQAVRESDAPWWKQLLATIGLGGLPVMVVLVALVVILLLIVIIVIVILLLFVCKNRYIKPGNGVSGGRQKYSRGGAGQQQDNESNLGATGDSKAAFYENLPFHGMRPPPNQLTGVGIGARSLDEFYRMQIQQQHQLLYHRVTADDAAEAALTAGYSTVGGGVVHHRQQQQQQSIEMTQFEVTGSSREDTYQKSLKHQQKNAIGRYNDDNDNDRDDGVGSDADKIKSMNAGGTIGRRRRGSQQVLDGVGGGPLSDHYYSGGIGGSSQHLQQYHHHHQQQQQHGNRRRSNATSIGADGPPVQSVTTNNYNTVAANSSYNTVSGVGYYAADVYASMGTRQQQSKRQSQQQQQRPYCGVGTASAGNVSDEQSLTAKRSWRRQQNRRRRAGVGGGVVAVEPDDDAEQPQPVDASDYAADAEADDPPSPTPPQPLVDRYRNITATNELDHHHRPRQKNDVRNNPPGGGPTAAATPAAAAQQQANGGGANKNMVKFHDVGREIDV</sequence>
<keyword evidence="7" id="KW-1133">Transmembrane helix</keyword>
<feature type="compositionally biased region" description="Polar residues" evidence="6">
    <location>
        <begin position="1581"/>
        <end position="1590"/>
    </location>
</feature>
<dbReference type="SMART" id="SM00409">
    <property type="entry name" value="IG"/>
    <property type="match status" value="8"/>
</dbReference>
<feature type="domain" description="Ig-like" evidence="8">
    <location>
        <begin position="383"/>
        <end position="552"/>
    </location>
</feature>
<feature type="compositionally biased region" description="Low complexity" evidence="6">
    <location>
        <begin position="667"/>
        <end position="681"/>
    </location>
</feature>
<feature type="region of interest" description="Disordered" evidence="6">
    <location>
        <begin position="1569"/>
        <end position="1591"/>
    </location>
</feature>
<evidence type="ECO:0000256" key="7">
    <source>
        <dbReference type="SAM" id="Phobius"/>
    </source>
</evidence>
<dbReference type="GeneID" id="100161772"/>
<dbReference type="GO" id="GO:0098609">
    <property type="term" value="P:cell-cell adhesion"/>
    <property type="evidence" value="ECO:0007669"/>
    <property type="project" value="TreeGrafter"/>
</dbReference>
<feature type="region of interest" description="Disordered" evidence="6">
    <location>
        <begin position="686"/>
        <end position="710"/>
    </location>
</feature>
<feature type="compositionally biased region" description="Basic and acidic residues" evidence="6">
    <location>
        <begin position="1991"/>
        <end position="2001"/>
    </location>
</feature>
<evidence type="ECO:0000259" key="8">
    <source>
        <dbReference type="PROSITE" id="PS50835"/>
    </source>
</evidence>
<evidence type="ECO:0000256" key="1">
    <source>
        <dbReference type="ARBA" id="ARBA00004479"/>
    </source>
</evidence>
<dbReference type="PANTHER" id="PTHR11640">
    <property type="entry name" value="NEPHRIN"/>
    <property type="match status" value="1"/>
</dbReference>